<proteinExistence type="inferred from homology"/>
<dbReference type="Pfam" id="PF02581">
    <property type="entry name" value="TMP-TENI"/>
    <property type="match status" value="1"/>
</dbReference>
<dbReference type="HAMAP" id="MF_00097">
    <property type="entry name" value="TMP_synthase"/>
    <property type="match status" value="1"/>
</dbReference>
<keyword evidence="10" id="KW-0067">ATP-binding</keyword>
<protein>
    <recommendedName>
        <fullName evidence="18">Thiamine phosphate synthase/TenI domain-containing protein</fullName>
    </recommendedName>
</protein>
<comment type="pathway">
    <text evidence="5">Cofactor biosynthesis; thiamine diphosphate biosynthesis; thiamine phosphate from 4-amino-2-methyl-5-diphosphomethylpyrimidine and 4-methyl-5-(2-phosphoethyl)-thiazole: step 1/1.</text>
</comment>
<dbReference type="InterPro" id="IPR022998">
    <property type="entry name" value="ThiamineP_synth_TenI"/>
</dbReference>
<evidence type="ECO:0000256" key="13">
    <source>
        <dbReference type="ARBA" id="ARBA00047334"/>
    </source>
</evidence>
<comment type="catalytic activity">
    <reaction evidence="1">
        <text>5-(2-hydroxyethyl)-4-methylthiazole + ATP = 4-methyl-5-(2-phosphooxyethyl)-thiazole + ADP + H(+)</text>
        <dbReference type="Rhea" id="RHEA:24212"/>
        <dbReference type="ChEBI" id="CHEBI:15378"/>
        <dbReference type="ChEBI" id="CHEBI:17957"/>
        <dbReference type="ChEBI" id="CHEBI:30616"/>
        <dbReference type="ChEBI" id="CHEBI:58296"/>
        <dbReference type="ChEBI" id="CHEBI:456216"/>
        <dbReference type="EC" id="2.7.1.50"/>
    </reaction>
</comment>
<dbReference type="Gene3D" id="3.20.20.70">
    <property type="entry name" value="Aldolase class I"/>
    <property type="match status" value="1"/>
</dbReference>
<dbReference type="PANTHER" id="PTHR20857">
    <property type="entry name" value="THIAMINE-PHOSPHATE PYROPHOSPHORYLASE"/>
    <property type="match status" value="1"/>
</dbReference>
<keyword evidence="6" id="KW-0808">Transferase</keyword>
<evidence type="ECO:0000256" key="9">
    <source>
        <dbReference type="ARBA" id="ARBA00022777"/>
    </source>
</evidence>
<sequence>MSDQEAGAAMMSDTTMAMTMAKETAVEMTASLPPPTSPTKPKLDLTLYLVTSSSLLPPNATLESHVEAAIKGGVTIVQLREKNLGTAPFIALGKRIHSITKKYGVPLLINDRVDVALAVGCEGAHIGWDDMDYNTARTILGPTAIIGLSVSNMTQASLAASTTTDYIGIGPVFPTRTKPDASTPLYPSGVRQILGLISSKRPELPSVAIGSINATNLQAVLYKSRPAEGLPLAGVAVVSAIISSTDPESAASGLLSLYKSPPPWAPPPPSQTTIFTHFYLPLILDKVVTIVRSIKEHKPLVHHITNAVVKNFSANITLAVGGSPIMSENIEEVADLAAIAPNSACLVNMGTSGSGERRLFSLAIRENNKAGKPVVFDPVGAGATGARKETVRWVLDECGYVDVIKGNESEIRTVAGEGIRMKGVDSDVAGGVDELAKVVRAVAARERNVVVTTGATDVLSDGSRTVLVNNGHPFQALVTGVGCALGSVLCAALAVNKEDKLMSCLAAVLFYNVAAERAVKRDGARGPGSFAVAFLDELYEIGEICAKGEGGWLDGVKLEFV</sequence>
<dbReference type="Proteomes" id="UP001313282">
    <property type="component" value="Unassembled WGS sequence"/>
</dbReference>
<comment type="similarity">
    <text evidence="16">In the C-terminal section; belongs to the Thz kinase family.</text>
</comment>
<comment type="similarity">
    <text evidence="17">In the N-terminal section; belongs to the thiamine-phosphate synthase family.</text>
</comment>
<keyword evidence="20" id="KW-1185">Reference proteome</keyword>
<dbReference type="GO" id="GO:0005524">
    <property type="term" value="F:ATP binding"/>
    <property type="evidence" value="ECO:0007669"/>
    <property type="project" value="UniProtKB-KW"/>
</dbReference>
<evidence type="ECO:0000256" key="14">
    <source>
        <dbReference type="ARBA" id="ARBA00047851"/>
    </source>
</evidence>
<dbReference type="CDD" id="cd01170">
    <property type="entry name" value="THZ_kinase"/>
    <property type="match status" value="1"/>
</dbReference>
<dbReference type="GO" id="GO:0000287">
    <property type="term" value="F:magnesium ion binding"/>
    <property type="evidence" value="ECO:0007669"/>
    <property type="project" value="InterPro"/>
</dbReference>
<dbReference type="GO" id="GO:0005737">
    <property type="term" value="C:cytoplasm"/>
    <property type="evidence" value="ECO:0007669"/>
    <property type="project" value="TreeGrafter"/>
</dbReference>
<dbReference type="FunFam" id="3.20.20.70:FF:000104">
    <property type="entry name" value="Thiamine biosynthetic bifunctional enzyme"/>
    <property type="match status" value="1"/>
</dbReference>
<evidence type="ECO:0000259" key="18">
    <source>
        <dbReference type="Pfam" id="PF02581"/>
    </source>
</evidence>
<comment type="pathway">
    <text evidence="4">Cofactor biosynthesis; thiamine diphosphate biosynthesis; 4-methyl-5-(2-phosphoethyl)-thiazole from 5-(2-hydroxyethyl)-4-methylthiazole: step 1/1.</text>
</comment>
<organism evidence="19 20">
    <name type="scientific">Orbilia javanica</name>
    <dbReference type="NCBI Taxonomy" id="47235"/>
    <lineage>
        <taxon>Eukaryota</taxon>
        <taxon>Fungi</taxon>
        <taxon>Dikarya</taxon>
        <taxon>Ascomycota</taxon>
        <taxon>Pezizomycotina</taxon>
        <taxon>Orbiliomycetes</taxon>
        <taxon>Orbiliales</taxon>
        <taxon>Orbiliaceae</taxon>
        <taxon>Orbilia</taxon>
    </lineage>
</organism>
<dbReference type="GO" id="GO:0004789">
    <property type="term" value="F:thiamine-phosphate diphosphorylase activity"/>
    <property type="evidence" value="ECO:0007669"/>
    <property type="project" value="UniProtKB-EC"/>
</dbReference>
<keyword evidence="11" id="KW-0460">Magnesium</keyword>
<feature type="domain" description="Thiamine phosphate synthase/TenI" evidence="18">
    <location>
        <begin position="47"/>
        <end position="241"/>
    </location>
</feature>
<dbReference type="InterPro" id="IPR036206">
    <property type="entry name" value="ThiamineP_synth_sf"/>
</dbReference>
<comment type="catalytic activity">
    <reaction evidence="15">
        <text>2-[(2R,5Z)-2-carboxy-4-methylthiazol-5(2H)-ylidene]ethyl phosphate + 4-amino-2-methyl-5-(diphosphooxymethyl)pyrimidine + 2 H(+) = thiamine phosphate + CO2 + diphosphate</text>
        <dbReference type="Rhea" id="RHEA:47844"/>
        <dbReference type="ChEBI" id="CHEBI:15378"/>
        <dbReference type="ChEBI" id="CHEBI:16526"/>
        <dbReference type="ChEBI" id="CHEBI:33019"/>
        <dbReference type="ChEBI" id="CHEBI:37575"/>
        <dbReference type="ChEBI" id="CHEBI:57841"/>
        <dbReference type="ChEBI" id="CHEBI:62899"/>
        <dbReference type="EC" id="2.5.1.3"/>
    </reaction>
</comment>
<comment type="catalytic activity">
    <reaction evidence="13">
        <text>4-methyl-5-(2-phosphooxyethyl)-thiazole + 4-amino-2-methyl-5-(diphosphooxymethyl)pyrimidine + H(+) = thiamine phosphate + diphosphate</text>
        <dbReference type="Rhea" id="RHEA:22328"/>
        <dbReference type="ChEBI" id="CHEBI:15378"/>
        <dbReference type="ChEBI" id="CHEBI:33019"/>
        <dbReference type="ChEBI" id="CHEBI:37575"/>
        <dbReference type="ChEBI" id="CHEBI:57841"/>
        <dbReference type="ChEBI" id="CHEBI:58296"/>
        <dbReference type="EC" id="2.5.1.3"/>
    </reaction>
</comment>
<dbReference type="InterPro" id="IPR013785">
    <property type="entry name" value="Aldolase_TIM"/>
</dbReference>
<evidence type="ECO:0000256" key="3">
    <source>
        <dbReference type="ARBA" id="ARBA00003814"/>
    </source>
</evidence>
<dbReference type="SUPFAM" id="SSF51391">
    <property type="entry name" value="Thiamin phosphate synthase"/>
    <property type="match status" value="1"/>
</dbReference>
<evidence type="ECO:0000256" key="17">
    <source>
        <dbReference type="ARBA" id="ARBA00061283"/>
    </source>
</evidence>
<accession>A0AAN8R9V8</accession>
<name>A0AAN8R9V8_9PEZI</name>
<comment type="function">
    <text evidence="3">Condenses 4-methyl-5-(beta-hydroxyethyl)thiazole monophosphate (THZ-P) and 2-methyl-4-amino-5-hydroxymethyl pyrimidine pyrophosphate (HMP-PP) to form thiamine monophosphate (TMP).</text>
</comment>
<keyword evidence="7" id="KW-0479">Metal-binding</keyword>
<dbReference type="HAMAP" id="MF_00228">
    <property type="entry name" value="Thz_kinase"/>
    <property type="match status" value="1"/>
</dbReference>
<comment type="caution">
    <text evidence="19">The sequence shown here is derived from an EMBL/GenBank/DDBJ whole genome shotgun (WGS) entry which is preliminary data.</text>
</comment>
<dbReference type="Gene3D" id="3.40.1190.20">
    <property type="match status" value="1"/>
</dbReference>
<evidence type="ECO:0000256" key="11">
    <source>
        <dbReference type="ARBA" id="ARBA00022842"/>
    </source>
</evidence>
<evidence type="ECO:0000256" key="1">
    <source>
        <dbReference type="ARBA" id="ARBA00001771"/>
    </source>
</evidence>
<evidence type="ECO:0000256" key="16">
    <source>
        <dbReference type="ARBA" id="ARBA00061146"/>
    </source>
</evidence>
<dbReference type="PANTHER" id="PTHR20857:SF23">
    <property type="entry name" value="THIAMINE BIOSYNTHETIC BIFUNCTIONAL ENZYME"/>
    <property type="match status" value="1"/>
</dbReference>
<reference evidence="19 20" key="1">
    <citation type="submission" date="2019-10" db="EMBL/GenBank/DDBJ databases">
        <authorList>
            <person name="Palmer J.M."/>
        </authorList>
    </citation>
    <scope>NUCLEOTIDE SEQUENCE [LARGE SCALE GENOMIC DNA]</scope>
    <source>
        <strain evidence="19 20">TWF718</strain>
    </source>
</reference>
<dbReference type="GO" id="GO:0009228">
    <property type="term" value="P:thiamine biosynthetic process"/>
    <property type="evidence" value="ECO:0007669"/>
    <property type="project" value="UniProtKB-KW"/>
</dbReference>
<evidence type="ECO:0000256" key="5">
    <source>
        <dbReference type="ARBA" id="ARBA00005165"/>
    </source>
</evidence>
<dbReference type="AlphaFoldDB" id="A0AAN8R9V8"/>
<evidence type="ECO:0000256" key="12">
    <source>
        <dbReference type="ARBA" id="ARBA00022977"/>
    </source>
</evidence>
<comment type="catalytic activity">
    <reaction evidence="14">
        <text>2-(2-carboxy-4-methylthiazol-5-yl)ethyl phosphate + 4-amino-2-methyl-5-(diphosphooxymethyl)pyrimidine + 2 H(+) = thiamine phosphate + CO2 + diphosphate</text>
        <dbReference type="Rhea" id="RHEA:47848"/>
        <dbReference type="ChEBI" id="CHEBI:15378"/>
        <dbReference type="ChEBI" id="CHEBI:16526"/>
        <dbReference type="ChEBI" id="CHEBI:33019"/>
        <dbReference type="ChEBI" id="CHEBI:37575"/>
        <dbReference type="ChEBI" id="CHEBI:57841"/>
        <dbReference type="ChEBI" id="CHEBI:62890"/>
        <dbReference type="EC" id="2.5.1.3"/>
    </reaction>
</comment>
<dbReference type="EMBL" id="JAVHNR010000010">
    <property type="protein sequence ID" value="KAK6331862.1"/>
    <property type="molecule type" value="Genomic_DNA"/>
</dbReference>
<evidence type="ECO:0000313" key="19">
    <source>
        <dbReference type="EMBL" id="KAK6331862.1"/>
    </source>
</evidence>
<evidence type="ECO:0000256" key="6">
    <source>
        <dbReference type="ARBA" id="ARBA00022679"/>
    </source>
</evidence>
<dbReference type="Pfam" id="PF02110">
    <property type="entry name" value="HK"/>
    <property type="match status" value="1"/>
</dbReference>
<dbReference type="NCBIfam" id="TIGR00694">
    <property type="entry name" value="thiM"/>
    <property type="match status" value="1"/>
</dbReference>
<evidence type="ECO:0000256" key="7">
    <source>
        <dbReference type="ARBA" id="ARBA00022723"/>
    </source>
</evidence>
<dbReference type="NCBIfam" id="NF006830">
    <property type="entry name" value="PRK09355.1"/>
    <property type="match status" value="1"/>
</dbReference>
<keyword evidence="8" id="KW-0547">Nucleotide-binding</keyword>
<evidence type="ECO:0000313" key="20">
    <source>
        <dbReference type="Proteomes" id="UP001313282"/>
    </source>
</evidence>
<dbReference type="NCBIfam" id="TIGR00693">
    <property type="entry name" value="thiE"/>
    <property type="match status" value="1"/>
</dbReference>
<evidence type="ECO:0000256" key="10">
    <source>
        <dbReference type="ARBA" id="ARBA00022840"/>
    </source>
</evidence>
<evidence type="ECO:0000256" key="8">
    <source>
        <dbReference type="ARBA" id="ARBA00022741"/>
    </source>
</evidence>
<dbReference type="GO" id="GO:0004417">
    <property type="term" value="F:hydroxyethylthiazole kinase activity"/>
    <property type="evidence" value="ECO:0007669"/>
    <property type="project" value="UniProtKB-EC"/>
</dbReference>
<dbReference type="InterPro" id="IPR000417">
    <property type="entry name" value="Hyethyz_kinase"/>
</dbReference>
<dbReference type="CDD" id="cd00564">
    <property type="entry name" value="TMP_TenI"/>
    <property type="match status" value="1"/>
</dbReference>
<dbReference type="InterPro" id="IPR034291">
    <property type="entry name" value="TMP_synthase"/>
</dbReference>
<evidence type="ECO:0000256" key="2">
    <source>
        <dbReference type="ARBA" id="ARBA00001946"/>
    </source>
</evidence>
<dbReference type="SUPFAM" id="SSF53613">
    <property type="entry name" value="Ribokinase-like"/>
    <property type="match status" value="1"/>
</dbReference>
<dbReference type="InterPro" id="IPR029056">
    <property type="entry name" value="Ribokinase-like"/>
</dbReference>
<keyword evidence="9" id="KW-0418">Kinase</keyword>
<gene>
    <name evidence="19" type="ORF">TWF718_002401</name>
</gene>
<evidence type="ECO:0000256" key="15">
    <source>
        <dbReference type="ARBA" id="ARBA00047883"/>
    </source>
</evidence>
<evidence type="ECO:0000256" key="4">
    <source>
        <dbReference type="ARBA" id="ARBA00004868"/>
    </source>
</evidence>
<comment type="cofactor">
    <cofactor evidence="2">
        <name>Mg(2+)</name>
        <dbReference type="ChEBI" id="CHEBI:18420"/>
    </cofactor>
</comment>
<keyword evidence="12" id="KW-0784">Thiamine biosynthesis</keyword>
<dbReference type="PRINTS" id="PR01099">
    <property type="entry name" value="HYETHTZKNASE"/>
</dbReference>